<dbReference type="AlphaFoldDB" id="A0AAV4P5J5"/>
<protein>
    <submittedName>
        <fullName evidence="1">Uncharacterized protein</fullName>
    </submittedName>
</protein>
<organism evidence="1 2">
    <name type="scientific">Caerostris darwini</name>
    <dbReference type="NCBI Taxonomy" id="1538125"/>
    <lineage>
        <taxon>Eukaryota</taxon>
        <taxon>Metazoa</taxon>
        <taxon>Ecdysozoa</taxon>
        <taxon>Arthropoda</taxon>
        <taxon>Chelicerata</taxon>
        <taxon>Arachnida</taxon>
        <taxon>Araneae</taxon>
        <taxon>Araneomorphae</taxon>
        <taxon>Entelegynae</taxon>
        <taxon>Araneoidea</taxon>
        <taxon>Araneidae</taxon>
        <taxon>Caerostris</taxon>
    </lineage>
</organism>
<reference evidence="1 2" key="1">
    <citation type="submission" date="2021-06" db="EMBL/GenBank/DDBJ databases">
        <title>Caerostris darwini draft genome.</title>
        <authorList>
            <person name="Kono N."/>
            <person name="Arakawa K."/>
        </authorList>
    </citation>
    <scope>NUCLEOTIDE SEQUENCE [LARGE SCALE GENOMIC DNA]</scope>
</reference>
<evidence type="ECO:0000313" key="1">
    <source>
        <dbReference type="EMBL" id="GIX91199.1"/>
    </source>
</evidence>
<evidence type="ECO:0000313" key="2">
    <source>
        <dbReference type="Proteomes" id="UP001054837"/>
    </source>
</evidence>
<name>A0AAV4P5J5_9ARAC</name>
<dbReference type="Proteomes" id="UP001054837">
    <property type="component" value="Unassembled WGS sequence"/>
</dbReference>
<accession>A0AAV4P5J5</accession>
<sequence length="101" mass="11690">MMLSINLSSVPLKLQFDSSFLLVYLRVHKPCQTSLSKDTNAGGHYHQEYLLHHETRTHFINRLFATYKPLLSPQITLDNHLQLVFADWILHVFAGYLPLLA</sequence>
<comment type="caution">
    <text evidence="1">The sequence shown here is derived from an EMBL/GenBank/DDBJ whole genome shotgun (WGS) entry which is preliminary data.</text>
</comment>
<proteinExistence type="predicted"/>
<dbReference type="EMBL" id="BPLQ01002306">
    <property type="protein sequence ID" value="GIX91199.1"/>
    <property type="molecule type" value="Genomic_DNA"/>
</dbReference>
<keyword evidence="2" id="KW-1185">Reference proteome</keyword>
<gene>
    <name evidence="1" type="ORF">CDAR_211501</name>
</gene>